<dbReference type="GO" id="GO:0006629">
    <property type="term" value="P:lipid metabolic process"/>
    <property type="evidence" value="ECO:0007669"/>
    <property type="project" value="InterPro"/>
</dbReference>
<dbReference type="PANTHER" id="PTHR46023">
    <property type="entry name" value="LIPASE CLASS 3 PROTEIN-LIKE"/>
    <property type="match status" value="1"/>
</dbReference>
<dbReference type="EMBL" id="JAGHQL010000012">
    <property type="protein sequence ID" value="KAH0544914.1"/>
    <property type="molecule type" value="Genomic_DNA"/>
</dbReference>
<organism evidence="3 4">
    <name type="scientific">Glutinoglossum americanum</name>
    <dbReference type="NCBI Taxonomy" id="1670608"/>
    <lineage>
        <taxon>Eukaryota</taxon>
        <taxon>Fungi</taxon>
        <taxon>Dikarya</taxon>
        <taxon>Ascomycota</taxon>
        <taxon>Pezizomycotina</taxon>
        <taxon>Geoglossomycetes</taxon>
        <taxon>Geoglossales</taxon>
        <taxon>Geoglossaceae</taxon>
        <taxon>Glutinoglossum</taxon>
    </lineage>
</organism>
<dbReference type="SUPFAM" id="SSF53474">
    <property type="entry name" value="alpha/beta-Hydrolases"/>
    <property type="match status" value="1"/>
</dbReference>
<dbReference type="OrthoDB" id="438440at2759"/>
<dbReference type="AlphaFoldDB" id="A0A9P8I7Y3"/>
<gene>
    <name evidence="3" type="ORF">FGG08_000994</name>
</gene>
<feature type="compositionally biased region" description="Pro residues" evidence="1">
    <location>
        <begin position="47"/>
        <end position="64"/>
    </location>
</feature>
<feature type="region of interest" description="Disordered" evidence="1">
    <location>
        <begin position="1"/>
        <end position="78"/>
    </location>
</feature>
<dbReference type="InterPro" id="IPR002921">
    <property type="entry name" value="Fungal_lipase-type"/>
</dbReference>
<proteinExistence type="predicted"/>
<evidence type="ECO:0000259" key="2">
    <source>
        <dbReference type="Pfam" id="PF01764"/>
    </source>
</evidence>
<evidence type="ECO:0000313" key="4">
    <source>
        <dbReference type="Proteomes" id="UP000698800"/>
    </source>
</evidence>
<protein>
    <recommendedName>
        <fullName evidence="2">Fungal lipase-type domain-containing protein</fullName>
    </recommendedName>
</protein>
<reference evidence="3" key="1">
    <citation type="submission" date="2021-03" db="EMBL/GenBank/DDBJ databases">
        <title>Comparative genomics and phylogenomic investigation of the class Geoglossomycetes provide insights into ecological specialization and systematics.</title>
        <authorList>
            <person name="Melie T."/>
            <person name="Pirro S."/>
            <person name="Miller A.N."/>
            <person name="Quandt A."/>
        </authorList>
    </citation>
    <scope>NUCLEOTIDE SEQUENCE</scope>
    <source>
        <strain evidence="3">GBOQ0MN5Z8</strain>
    </source>
</reference>
<feature type="domain" description="Fungal lipase-type" evidence="2">
    <location>
        <begin position="291"/>
        <end position="421"/>
    </location>
</feature>
<evidence type="ECO:0000256" key="1">
    <source>
        <dbReference type="SAM" id="MobiDB-lite"/>
    </source>
</evidence>
<name>A0A9P8I7Y3_9PEZI</name>
<keyword evidence="4" id="KW-1185">Reference proteome</keyword>
<dbReference type="Proteomes" id="UP000698800">
    <property type="component" value="Unassembled WGS sequence"/>
</dbReference>
<dbReference type="CDD" id="cd00519">
    <property type="entry name" value="Lipase_3"/>
    <property type="match status" value="1"/>
</dbReference>
<dbReference type="InterPro" id="IPR029058">
    <property type="entry name" value="AB_hydrolase_fold"/>
</dbReference>
<accession>A0A9P8I7Y3</accession>
<evidence type="ECO:0000313" key="3">
    <source>
        <dbReference type="EMBL" id="KAH0544914.1"/>
    </source>
</evidence>
<dbReference type="Pfam" id="PF01764">
    <property type="entry name" value="Lipase_3"/>
    <property type="match status" value="1"/>
</dbReference>
<comment type="caution">
    <text evidence="3">The sequence shown here is derived from an EMBL/GenBank/DDBJ whole genome shotgun (WGS) entry which is preliminary data.</text>
</comment>
<sequence>MTIFKKRKLQKTEAMPNATIYGSPAQPSMPAPYLNPRPSQSVQYLAPGPPTRPNPPYPPHPPHPQYQGNSEWGRSQPSFHFKTGSMLASQSYFPLKSKRSGYLPGGNNAKWSSTSNIPNMMASQAQYVNPGGDEQHQQAAECSNQGAVLMDLISDKFDNVITLIDGENFSGDEKDLVVHENSTLGIRGGGVTGTRAMSRGANTAISTAVTSTNYFAKANLYANSRLPQNLPPIRFYLPTYPLLCLAASYSQRVYVKPTSSERETHVNADWRMGTKAMVIKSVPIDNINTVVFAIRGSQTFMDWAVNLNSAPASPSGFLDDPGNLCHSGFLSVARKMVKPVAARLRSHSAGGAVASLLYAHMMARDVHSEMNFLTGCFKRIHCVTFGAPPVSLLPLQKPDAPQFKKSLFLSFINEGDPVPRADKAYVRSLIDLYAAPAPGQSCPILPLIPQPKPGRFFKKHKPMKTKLTHVTNSEVWEVPPTSLSNAGKLVVLRPSKPGSEQDVAVCVTTDEQLRGVVFGDPVKHMMKLYASRIETLATNAVLARGGT</sequence>
<dbReference type="PANTHER" id="PTHR46023:SF6">
    <property type="entry name" value="LIPASE CLASS 3 FAMILY PROTEIN"/>
    <property type="match status" value="1"/>
</dbReference>
<dbReference type="Gene3D" id="3.40.50.1820">
    <property type="entry name" value="alpha/beta hydrolase"/>
    <property type="match status" value="1"/>
</dbReference>